<evidence type="ECO:0000313" key="2">
    <source>
        <dbReference type="Proteomes" id="UP000241808"/>
    </source>
</evidence>
<keyword evidence="2" id="KW-1185">Reference proteome</keyword>
<comment type="caution">
    <text evidence="1">The sequence shown here is derived from an EMBL/GenBank/DDBJ whole genome shotgun (WGS) entry which is preliminary data.</text>
</comment>
<reference evidence="1 2" key="1">
    <citation type="submission" date="2018-04" db="EMBL/GenBank/DDBJ databases">
        <title>Genomic Encyclopedia of Archaeal and Bacterial Type Strains, Phase II (KMG-II): from individual species to whole genera.</title>
        <authorList>
            <person name="Goeker M."/>
        </authorList>
    </citation>
    <scope>NUCLEOTIDE SEQUENCE [LARGE SCALE GENOMIC DNA]</scope>
    <source>
        <strain evidence="1 2">DSM 25521</strain>
    </source>
</reference>
<dbReference type="AlphaFoldDB" id="A0A2T4ZJF0"/>
<sequence>MSDAASLTPARPLFQGPATRGDRSVIRHAARVEVLRPVATSLTAFSAARREPPRPVEAREPDYLDKFDAETLFYDAFMGSRGRIVLLGPPFLNLKPALEQARITALPSGLDCPFEIRELDRHGQVHVTAPDGTDRLVLNASFGTVEIAIQPSEVDIFAGRRVMFTQSRNNDIAWILDWVRFSRDVHGADAVLIYDNGSTRYSPDDLAAALPGLDGIAAVRVVDWPYKFGPQGWDATRWWDSDFGQHGVWEHGRRRFLEAAAGVQCSDVDEFILPMGGRSLFAAAEASRTGVLRYTGRWVIGLDGEEPPPARPGRRHKDYTVTRRERPVRKFGVLTVDGDRCPPKWTLVPHRIPDGQQWKIHSIGGHLASRLMTREFSYRHFREISDSWKYERMGREAFDAARHETDAELARHVAAVRWDA</sequence>
<dbReference type="Proteomes" id="UP000241808">
    <property type="component" value="Unassembled WGS sequence"/>
</dbReference>
<gene>
    <name evidence="1" type="ORF">C8P69_101785</name>
</gene>
<protein>
    <recommendedName>
        <fullName evidence="3">Glycosyl transferase family 2</fullName>
    </recommendedName>
</protein>
<evidence type="ECO:0000313" key="1">
    <source>
        <dbReference type="EMBL" id="PTM62108.1"/>
    </source>
</evidence>
<proteinExistence type="predicted"/>
<accession>A0A2T4ZJF0</accession>
<organism evidence="1 2">
    <name type="scientific">Phreatobacter oligotrophus</name>
    <dbReference type="NCBI Taxonomy" id="1122261"/>
    <lineage>
        <taxon>Bacteria</taxon>
        <taxon>Pseudomonadati</taxon>
        <taxon>Pseudomonadota</taxon>
        <taxon>Alphaproteobacteria</taxon>
        <taxon>Hyphomicrobiales</taxon>
        <taxon>Phreatobacteraceae</taxon>
        <taxon>Phreatobacter</taxon>
    </lineage>
</organism>
<dbReference type="EMBL" id="PZZL01000001">
    <property type="protein sequence ID" value="PTM62108.1"/>
    <property type="molecule type" value="Genomic_DNA"/>
</dbReference>
<evidence type="ECO:0008006" key="3">
    <source>
        <dbReference type="Google" id="ProtNLM"/>
    </source>
</evidence>
<name>A0A2T4ZJF0_9HYPH</name>